<accession>A0A7C1K0A8</accession>
<organism evidence="1">
    <name type="scientific">Thermomicrobium roseum</name>
    <dbReference type="NCBI Taxonomy" id="500"/>
    <lineage>
        <taxon>Bacteria</taxon>
        <taxon>Pseudomonadati</taxon>
        <taxon>Thermomicrobiota</taxon>
        <taxon>Thermomicrobia</taxon>
        <taxon>Thermomicrobiales</taxon>
        <taxon>Thermomicrobiaceae</taxon>
        <taxon>Thermomicrobium</taxon>
    </lineage>
</organism>
<sequence length="96" mass="10795">MTPANVTAEQWQQISQTLIWFWAFLACVVAFAANMLVAYAIIPSLISTRDLPAKVGAIRPILFALAALFFLAALYAFVNIVNGIQVLYEIWPHRWI</sequence>
<evidence type="ECO:0000313" key="1">
    <source>
        <dbReference type="EMBL" id="HEF64952.1"/>
    </source>
</evidence>
<name>A0A7C1K0A8_THERO</name>
<dbReference type="EMBL" id="DSJL01000010">
    <property type="protein sequence ID" value="HEF64952.1"/>
    <property type="molecule type" value="Genomic_DNA"/>
</dbReference>
<protein>
    <submittedName>
        <fullName evidence="1">Uncharacterized protein</fullName>
    </submittedName>
</protein>
<reference evidence="1" key="1">
    <citation type="journal article" date="2020" name="mSystems">
        <title>Genome- and Community-Level Interaction Insights into Carbon Utilization and Element Cycling Functions of Hydrothermarchaeota in Hydrothermal Sediment.</title>
        <authorList>
            <person name="Zhou Z."/>
            <person name="Liu Y."/>
            <person name="Xu W."/>
            <person name="Pan J."/>
            <person name="Luo Z.H."/>
            <person name="Li M."/>
        </authorList>
    </citation>
    <scope>NUCLEOTIDE SEQUENCE [LARGE SCALE GENOMIC DNA]</scope>
    <source>
        <strain evidence="1">SpSt-222</strain>
    </source>
</reference>
<dbReference type="AlphaFoldDB" id="A0A7C1K0A8"/>
<proteinExistence type="predicted"/>
<gene>
    <name evidence="1" type="ORF">ENP47_05070</name>
</gene>
<comment type="caution">
    <text evidence="1">The sequence shown here is derived from an EMBL/GenBank/DDBJ whole genome shotgun (WGS) entry which is preliminary data.</text>
</comment>